<proteinExistence type="predicted"/>
<accession>A0ACC2NJ61</accession>
<comment type="caution">
    <text evidence="1">The sequence shown here is derived from an EMBL/GenBank/DDBJ whole genome shotgun (WGS) entry which is preliminary data.</text>
</comment>
<keyword evidence="2" id="KW-1185">Reference proteome</keyword>
<dbReference type="Proteomes" id="UP001239111">
    <property type="component" value="Chromosome 3"/>
</dbReference>
<evidence type="ECO:0000313" key="2">
    <source>
        <dbReference type="Proteomes" id="UP001239111"/>
    </source>
</evidence>
<dbReference type="EMBL" id="CM056743">
    <property type="protein sequence ID" value="KAJ8670272.1"/>
    <property type="molecule type" value="Genomic_DNA"/>
</dbReference>
<organism evidence="1 2">
    <name type="scientific">Eretmocerus hayati</name>
    <dbReference type="NCBI Taxonomy" id="131215"/>
    <lineage>
        <taxon>Eukaryota</taxon>
        <taxon>Metazoa</taxon>
        <taxon>Ecdysozoa</taxon>
        <taxon>Arthropoda</taxon>
        <taxon>Hexapoda</taxon>
        <taxon>Insecta</taxon>
        <taxon>Pterygota</taxon>
        <taxon>Neoptera</taxon>
        <taxon>Endopterygota</taxon>
        <taxon>Hymenoptera</taxon>
        <taxon>Apocrita</taxon>
        <taxon>Proctotrupomorpha</taxon>
        <taxon>Chalcidoidea</taxon>
        <taxon>Aphelinidae</taxon>
        <taxon>Aphelininae</taxon>
        <taxon>Eretmocerus</taxon>
    </lineage>
</organism>
<evidence type="ECO:0000313" key="1">
    <source>
        <dbReference type="EMBL" id="KAJ8670272.1"/>
    </source>
</evidence>
<name>A0ACC2NJ61_9HYME</name>
<sequence length="900" mass="104004">MDSTDSDASESPCKRRLSSSEECGPYDPDTPEPSWKRRPSSSGEYVYSTNSDTSEPPARMHRLSSSDAEFGHYNESFYNNVAHKSSSENEAGDGDDEEGRSWSSKYASRLSDSEEHENENSKSQNDSHNSDQSDYSKEEKVQKGSVAERMMQKWGFKKGKGLGRELQGRAEPVAASTQKGRRGLGLELKELQRAQIEFDPDTEIVQVEEEILWLENKNQDLPSEEELAMWESERAVGERRETIDGETMFCDGFIVQGVVDSKSIFDRLDKKEMLDARTRSNPFETIKGSIFLNRAAVKMANMDKACDFMFTRPPNLEDNELLYFADVCAGPGGFSEYVLYRKGWEAKGFGFTLKNENDFKLHDFHAGPCESFHPYYGPKENGDVYDPENQKAFKDLIMRETNNQGVHFMMADGGFSVEGQENIQEILSKQLYLCQCLVGLMIVRTGGHFVTKVFDLFTPFSAGLVYIMFRCFNDVSIFKPNTSRPANSERYLICRNKRPHIEHIEDYLFKANQRLLRSSKKNDLLELVPVDKLTSEEDFFNYLKQSNETLGERQIVGLKKIAAYTENKEWFEGRQQTMREQCLKHWELPTGARVLPRRMNPSAKVQDLLENSVRILEKSSNKDALILTKDNVYTTILSNEKPCFDWYCMPCSSGESDSSREAKDKTPTFFLGTGRSQTYKYVQGRWEPVQDIDLPRDTLVYAELIQEFRREWRSQSKTYGLHIIDAFTLGSKNVSKLYLTERIDLIKLFCKALWKPLDSQFLKVRVKDLFPVDLKLVEELKLDKKQMKNGSQILAYSPPKPTYETDGCEPYYYIPRCVLFFKATNDPWARHKSRIGKKYFYNRKNGISVWEIKEIPPEAKSDFANTLQTRVLWNWPFDKSMTMEELIDFIERKYHNPLKI</sequence>
<gene>
    <name evidence="1" type="ORF">QAD02_001531</name>
</gene>
<reference evidence="1" key="1">
    <citation type="submission" date="2023-04" db="EMBL/GenBank/DDBJ databases">
        <title>A chromosome-level genome assembly of the parasitoid wasp Eretmocerus hayati.</title>
        <authorList>
            <person name="Zhong Y."/>
            <person name="Liu S."/>
            <person name="Liu Y."/>
        </authorList>
    </citation>
    <scope>NUCLEOTIDE SEQUENCE</scope>
    <source>
        <strain evidence="1">ZJU_SS_LIU_2023</strain>
    </source>
</reference>
<protein>
    <submittedName>
        <fullName evidence="1">Uncharacterized protein</fullName>
    </submittedName>
</protein>